<protein>
    <submittedName>
        <fullName evidence="1">Uncharacterized protein</fullName>
    </submittedName>
</protein>
<name>A0AAE0YL59_9GAST</name>
<dbReference type="Proteomes" id="UP001283361">
    <property type="component" value="Unassembled WGS sequence"/>
</dbReference>
<dbReference type="EMBL" id="JAWDGP010005950">
    <property type="protein sequence ID" value="KAK3749252.1"/>
    <property type="molecule type" value="Genomic_DNA"/>
</dbReference>
<comment type="caution">
    <text evidence="1">The sequence shown here is derived from an EMBL/GenBank/DDBJ whole genome shotgun (WGS) entry which is preliminary data.</text>
</comment>
<accession>A0AAE0YL59</accession>
<dbReference type="AlphaFoldDB" id="A0AAE0YL59"/>
<sequence>MRIRFGVSLDSISSESSDGAAVNHNRFRCRRLTPPPFPPIKLIAELLRLTAGKTSRSFHNQCGTSRPPIHPCMYIHTPAVRIARRFLSLGSAGFRICTR</sequence>
<keyword evidence="2" id="KW-1185">Reference proteome</keyword>
<evidence type="ECO:0000313" key="1">
    <source>
        <dbReference type="EMBL" id="KAK3749252.1"/>
    </source>
</evidence>
<reference evidence="1" key="1">
    <citation type="journal article" date="2023" name="G3 (Bethesda)">
        <title>A reference genome for the long-term kleptoplast-retaining sea slug Elysia crispata morphotype clarki.</title>
        <authorList>
            <person name="Eastman K.E."/>
            <person name="Pendleton A.L."/>
            <person name="Shaikh M.A."/>
            <person name="Suttiyut T."/>
            <person name="Ogas R."/>
            <person name="Tomko P."/>
            <person name="Gavelis G."/>
            <person name="Widhalm J.R."/>
            <person name="Wisecaver J.H."/>
        </authorList>
    </citation>
    <scope>NUCLEOTIDE SEQUENCE</scope>
    <source>
        <strain evidence="1">ECLA1</strain>
    </source>
</reference>
<proteinExistence type="predicted"/>
<organism evidence="1 2">
    <name type="scientific">Elysia crispata</name>
    <name type="common">lettuce slug</name>
    <dbReference type="NCBI Taxonomy" id="231223"/>
    <lineage>
        <taxon>Eukaryota</taxon>
        <taxon>Metazoa</taxon>
        <taxon>Spiralia</taxon>
        <taxon>Lophotrochozoa</taxon>
        <taxon>Mollusca</taxon>
        <taxon>Gastropoda</taxon>
        <taxon>Heterobranchia</taxon>
        <taxon>Euthyneura</taxon>
        <taxon>Panpulmonata</taxon>
        <taxon>Sacoglossa</taxon>
        <taxon>Placobranchoidea</taxon>
        <taxon>Plakobranchidae</taxon>
        <taxon>Elysia</taxon>
    </lineage>
</organism>
<evidence type="ECO:0000313" key="2">
    <source>
        <dbReference type="Proteomes" id="UP001283361"/>
    </source>
</evidence>
<gene>
    <name evidence="1" type="ORF">RRG08_038638</name>
</gene>